<dbReference type="SUPFAM" id="SSF53335">
    <property type="entry name" value="S-adenosyl-L-methionine-dependent methyltransferases"/>
    <property type="match status" value="1"/>
</dbReference>
<keyword evidence="2" id="KW-0489">Methyltransferase</keyword>
<keyword evidence="2" id="KW-0808">Transferase</keyword>
<dbReference type="InterPro" id="IPR006342">
    <property type="entry name" value="FkbM_mtfrase"/>
</dbReference>
<name>A0A7J5E1Y3_NOCSI</name>
<proteinExistence type="predicted"/>
<dbReference type="EMBL" id="WBVM01000001">
    <property type="protein sequence ID" value="KAB2812256.1"/>
    <property type="molecule type" value="Genomic_DNA"/>
</dbReference>
<dbReference type="InterPro" id="IPR029063">
    <property type="entry name" value="SAM-dependent_MTases_sf"/>
</dbReference>
<dbReference type="Gene3D" id="3.40.50.150">
    <property type="entry name" value="Vaccinia Virus protein VP39"/>
    <property type="match status" value="1"/>
</dbReference>
<dbReference type="AlphaFoldDB" id="A0A7J5E1Y3"/>
<comment type="caution">
    <text evidence="2">The sequence shown here is derived from an EMBL/GenBank/DDBJ whole genome shotgun (WGS) entry which is preliminary data.</text>
</comment>
<evidence type="ECO:0000313" key="3">
    <source>
        <dbReference type="Proteomes" id="UP000449906"/>
    </source>
</evidence>
<reference evidence="2 3" key="1">
    <citation type="submission" date="2019-09" db="EMBL/GenBank/DDBJ databases">
        <title>Pimelobacter sp. isolated from Paulinella.</title>
        <authorList>
            <person name="Jeong S.E."/>
        </authorList>
    </citation>
    <scope>NUCLEOTIDE SEQUENCE [LARGE SCALE GENOMIC DNA]</scope>
    <source>
        <strain evidence="2 3">Pch-N</strain>
    </source>
</reference>
<evidence type="ECO:0000256" key="1">
    <source>
        <dbReference type="SAM" id="MobiDB-lite"/>
    </source>
</evidence>
<feature type="region of interest" description="Disordered" evidence="1">
    <location>
        <begin position="1"/>
        <end position="40"/>
    </location>
</feature>
<gene>
    <name evidence="2" type="ORF">F9L07_10655</name>
</gene>
<dbReference type="NCBIfam" id="TIGR01444">
    <property type="entry name" value="fkbM_fam"/>
    <property type="match status" value="1"/>
</dbReference>
<evidence type="ECO:0000313" key="2">
    <source>
        <dbReference type="EMBL" id="KAB2812256.1"/>
    </source>
</evidence>
<dbReference type="GO" id="GO:0008168">
    <property type="term" value="F:methyltransferase activity"/>
    <property type="evidence" value="ECO:0007669"/>
    <property type="project" value="UniProtKB-KW"/>
</dbReference>
<sequence>MRGLRVRDAASCPQPTHFGPASPALRARNPRTSREGRSGGWRLRITTPRAPRCPSIRRVTGLGTLASTAKRRVGWLIRDRFPFRPVVREVQGVELVLPWSHRLPDYAAWGPEYGQNLVELARLLAESAPLTVLDVGANVGDSAVQILHAADGKVLCIEADRAYLEFLHRNVDKDPRIAVVEALLTVDGEDSGTTAVRTGGTTRFVEGAVGDAMPTVSPAALKAEFADFAQLRLVKSDTDGYDVDLVPAIAETWRDAHPVLFFEYDPYLTRLAGLDPDAVWPRLEALGYRNVAVWANGGAPLGQTTTDQVAARSRVLDDVPNGRARSRAYWDVAVVHADDAAAQAAIDQLVPGTL</sequence>
<dbReference type="Proteomes" id="UP000449906">
    <property type="component" value="Unassembled WGS sequence"/>
</dbReference>
<accession>A0A7J5E1Y3</accession>
<protein>
    <submittedName>
        <fullName evidence="2">FkbM family methyltransferase</fullName>
    </submittedName>
</protein>
<organism evidence="2 3">
    <name type="scientific">Nocardioides simplex</name>
    <name type="common">Arthrobacter simplex</name>
    <dbReference type="NCBI Taxonomy" id="2045"/>
    <lineage>
        <taxon>Bacteria</taxon>
        <taxon>Bacillati</taxon>
        <taxon>Actinomycetota</taxon>
        <taxon>Actinomycetes</taxon>
        <taxon>Propionibacteriales</taxon>
        <taxon>Nocardioidaceae</taxon>
        <taxon>Pimelobacter</taxon>
    </lineage>
</organism>
<dbReference type="GO" id="GO:0032259">
    <property type="term" value="P:methylation"/>
    <property type="evidence" value="ECO:0007669"/>
    <property type="project" value="UniProtKB-KW"/>
</dbReference>